<feature type="compositionally biased region" description="Polar residues" evidence="1">
    <location>
        <begin position="541"/>
        <end position="550"/>
    </location>
</feature>
<reference evidence="3" key="3">
    <citation type="submission" date="2025-08" db="UniProtKB">
        <authorList>
            <consortium name="RefSeq"/>
        </authorList>
    </citation>
    <scope>IDENTIFICATION</scope>
    <source>
        <tissue evidence="3">Whole organism</tissue>
    </source>
</reference>
<dbReference type="Proteomes" id="UP000694904">
    <property type="component" value="Chromosome 5"/>
</dbReference>
<gene>
    <name evidence="3" type="primary">LOC108615358</name>
</gene>
<feature type="compositionally biased region" description="Low complexity" evidence="1">
    <location>
        <begin position="317"/>
        <end position="335"/>
    </location>
</feature>
<evidence type="ECO:0000256" key="1">
    <source>
        <dbReference type="SAM" id="MobiDB-lite"/>
    </source>
</evidence>
<feature type="compositionally biased region" description="Basic and acidic residues" evidence="1">
    <location>
        <begin position="520"/>
        <end position="534"/>
    </location>
</feature>
<feature type="compositionally biased region" description="Polar residues" evidence="1">
    <location>
        <begin position="336"/>
        <end position="353"/>
    </location>
</feature>
<reference evidence="2" key="1">
    <citation type="journal article" date="1997" name="Nucleic Acids Res.">
        <title>tRNAscan-SE: a program for improved detection of transfer RNA genes in genomic sequence.</title>
        <authorList>
            <person name="Lowe T.M."/>
            <person name="Eddy S.R."/>
        </authorList>
    </citation>
    <scope>NUCLEOTIDE SEQUENCE [LARGE SCALE GENOMIC DNA]</scope>
</reference>
<feature type="region of interest" description="Disordered" evidence="1">
    <location>
        <begin position="633"/>
        <end position="788"/>
    </location>
</feature>
<evidence type="ECO:0000313" key="2">
    <source>
        <dbReference type="Proteomes" id="UP000694904"/>
    </source>
</evidence>
<name>A0ABM1PDJ9_DROAR</name>
<proteinExistence type="predicted"/>
<feature type="region of interest" description="Disordered" evidence="1">
    <location>
        <begin position="407"/>
        <end position="617"/>
    </location>
</feature>
<feature type="compositionally biased region" description="Basic residues" evidence="1">
    <location>
        <begin position="717"/>
        <end position="737"/>
    </location>
</feature>
<dbReference type="PANTHER" id="PTHR23254">
    <property type="entry name" value="EIF4G DOMAIN PROTEIN"/>
    <property type="match status" value="1"/>
</dbReference>
<accession>A0ABM1PDJ9</accession>
<dbReference type="RefSeq" id="XP_017865285.1">
    <property type="nucleotide sequence ID" value="XM_018009796.1"/>
</dbReference>
<dbReference type="PANTHER" id="PTHR23254:SF18">
    <property type="entry name" value="RE28271P"/>
    <property type="match status" value="1"/>
</dbReference>
<feature type="compositionally biased region" description="Polar residues" evidence="1">
    <location>
        <begin position="670"/>
        <end position="681"/>
    </location>
</feature>
<feature type="compositionally biased region" description="Basic and acidic residues" evidence="1">
    <location>
        <begin position="501"/>
        <end position="511"/>
    </location>
</feature>
<feature type="compositionally biased region" description="Basic and acidic residues" evidence="1">
    <location>
        <begin position="772"/>
        <end position="783"/>
    </location>
</feature>
<dbReference type="InterPro" id="IPR051367">
    <property type="entry name" value="mRNA_TranslReg/HistoneTransl"/>
</dbReference>
<evidence type="ECO:0000313" key="3">
    <source>
        <dbReference type="RefSeq" id="XP_017865285.1"/>
    </source>
</evidence>
<dbReference type="Gene3D" id="1.25.40.180">
    <property type="match status" value="1"/>
</dbReference>
<feature type="compositionally biased region" description="Basic residues" evidence="1">
    <location>
        <begin position="420"/>
        <end position="432"/>
    </location>
</feature>
<feature type="compositionally biased region" description="Low complexity" evidence="1">
    <location>
        <begin position="638"/>
        <end position="653"/>
    </location>
</feature>
<protein>
    <submittedName>
        <fullName evidence="3">GATA zinc finger domain-containing protein 10</fullName>
    </submittedName>
</protein>
<feature type="compositionally biased region" description="Low complexity" evidence="1">
    <location>
        <begin position="592"/>
        <end position="612"/>
    </location>
</feature>
<reference evidence="2" key="2">
    <citation type="journal article" date="2016" name="G3 (Bethesda)">
        <title>Genome Evolution in Three Species of Cactophilic Drosophila.</title>
        <authorList>
            <person name="Sanchez-Flores A."/>
            <person name="Penazola F."/>
            <person name="Carpinteyro-Ponce J."/>
            <person name="Nazario-Yepiz N."/>
            <person name="Abreu-Goodger C."/>
            <person name="Machado C.A."/>
            <person name="Markow T.A."/>
        </authorList>
    </citation>
    <scope>NUCLEOTIDE SEQUENCE [LARGE SCALE GENOMIC DNA]</scope>
</reference>
<dbReference type="GeneID" id="108615358"/>
<feature type="compositionally biased region" description="Polar residues" evidence="1">
    <location>
        <begin position="437"/>
        <end position="457"/>
    </location>
</feature>
<keyword evidence="2" id="KW-1185">Reference proteome</keyword>
<feature type="compositionally biased region" description="Low complexity" evidence="1">
    <location>
        <begin position="695"/>
        <end position="706"/>
    </location>
</feature>
<sequence>MANTNMITSNHNSNSNSNTTAYTYNNYNSVSADSGNSSGSNGGGGGGGNEVQTLREVCNMLNTGAPSSYMIPTGGCVYDHIITMMRGLNLQDDGIVLNNKIKAIETDFCNIVRDESMLCESMEYMNNKALLDAETALKFALLFSSRNFDALAMNETKVRSAMLKILETNYINADAYRQHDKNRLYNSITLLGEYYNRVRLANNAPITILGDSLLTLLTREINDVSVVMSTRLARLVLSQITLNGEIMRTRHKTEIDQLLYHVRRHLIMQPALTDKVKAMLLMVLDLFYSHFKNVGQELEAMYTNYLAIDEDEDNGFNNNNNNNSNNNNSSNSNSNGADIQPQTDSFSGQSAATCYSDEENGSSANTSAQEVPKKWSEQVCEDSLCDIVYDETPANGDEQQKFYDNADNTYECGLPSSSRQARRGYQPRHVPRPLKQAQAQTAHADNVNSDQYASMASSEDRDESKPLPSWRKTRFNRGNDGDQSNGRSRHDQQRHYSVSCDDDHQSVRSEGRGGNLRLYSIDDRRKHSEERYERNLGGGSNYNNIVNSNWDQRDDRSERSYISNYERGNSYKRGGRYNNHNRNTYDKPPRFQKQQQQQQQSQQQQQQQPQQQKIHSETWRRSNTAINNAYQDENCAYNSNGPESNSRSSSRARTLPRPPKSQMDDGGRKSSASYRYSQSPTRGAGGAPRNFPRYSSQSSLASEASSTFDRRQQSSRPHQHPHQNQHQHQPQRHRNFTRRSQPNIHQPQETNPHQQQQQHQQQQKPQSNVDNWHGDVGKKKSELVRNAQQTTQYMNYLSSQK</sequence>
<feature type="compositionally biased region" description="Low complexity" evidence="1">
    <location>
        <begin position="745"/>
        <end position="766"/>
    </location>
</feature>
<organism evidence="2 3">
    <name type="scientific">Drosophila arizonae</name>
    <name type="common">Fruit fly</name>
    <dbReference type="NCBI Taxonomy" id="7263"/>
    <lineage>
        <taxon>Eukaryota</taxon>
        <taxon>Metazoa</taxon>
        <taxon>Ecdysozoa</taxon>
        <taxon>Arthropoda</taxon>
        <taxon>Hexapoda</taxon>
        <taxon>Insecta</taxon>
        <taxon>Pterygota</taxon>
        <taxon>Neoptera</taxon>
        <taxon>Endopterygota</taxon>
        <taxon>Diptera</taxon>
        <taxon>Brachycera</taxon>
        <taxon>Muscomorpha</taxon>
        <taxon>Ephydroidea</taxon>
        <taxon>Drosophilidae</taxon>
        <taxon>Drosophila</taxon>
    </lineage>
</organism>
<feature type="region of interest" description="Disordered" evidence="1">
    <location>
        <begin position="313"/>
        <end position="373"/>
    </location>
</feature>